<sequence length="129" mass="13826">MDPVVRSMRKLERAERDGMGPHVRATEEGCYAGDSLLFGNSMEVWKRPSVLATWPLQVRALKMGRGSSDLARRGASSPEAEDELLKLNCPVGGGRDVGGKFGLNNGAEDERPGRFMVGLSTGILHAGDG</sequence>
<dbReference type="AlphaFoldDB" id="W4FBW9"/>
<protein>
    <submittedName>
        <fullName evidence="1">Uncharacterized protein</fullName>
    </submittedName>
</protein>
<reference evidence="1" key="1">
    <citation type="submission" date="2013-12" db="EMBL/GenBank/DDBJ databases">
        <title>The Genome Sequence of Aphanomyces astaci APO3.</title>
        <authorList>
            <consortium name="The Broad Institute Genomics Platform"/>
            <person name="Russ C."/>
            <person name="Tyler B."/>
            <person name="van West P."/>
            <person name="Dieguez-Uribeondo J."/>
            <person name="Young S.K."/>
            <person name="Zeng Q."/>
            <person name="Gargeya S."/>
            <person name="Fitzgerald M."/>
            <person name="Abouelleil A."/>
            <person name="Alvarado L."/>
            <person name="Chapman S.B."/>
            <person name="Gainer-Dewar J."/>
            <person name="Goldberg J."/>
            <person name="Griggs A."/>
            <person name="Gujja S."/>
            <person name="Hansen M."/>
            <person name="Howarth C."/>
            <person name="Imamovic A."/>
            <person name="Ireland A."/>
            <person name="Larimer J."/>
            <person name="McCowan C."/>
            <person name="Murphy C."/>
            <person name="Pearson M."/>
            <person name="Poon T.W."/>
            <person name="Priest M."/>
            <person name="Roberts A."/>
            <person name="Saif S."/>
            <person name="Shea T."/>
            <person name="Sykes S."/>
            <person name="Wortman J."/>
            <person name="Nusbaum C."/>
            <person name="Birren B."/>
        </authorList>
    </citation>
    <scope>NUCLEOTIDE SEQUENCE [LARGE SCALE GENOMIC DNA]</scope>
    <source>
        <strain evidence="1">APO3</strain>
    </source>
</reference>
<dbReference type="GeneID" id="20820215"/>
<dbReference type="VEuPathDB" id="FungiDB:H257_18219"/>
<dbReference type="RefSeq" id="XP_009845540.1">
    <property type="nucleotide sequence ID" value="XM_009847238.1"/>
</dbReference>
<accession>W4FBW9</accession>
<proteinExistence type="predicted"/>
<gene>
    <name evidence="1" type="ORF">H257_18219</name>
</gene>
<dbReference type="EMBL" id="KI913258">
    <property type="protein sequence ID" value="ETV64977.1"/>
    <property type="molecule type" value="Genomic_DNA"/>
</dbReference>
<evidence type="ECO:0000313" key="1">
    <source>
        <dbReference type="EMBL" id="ETV64977.1"/>
    </source>
</evidence>
<name>W4FBW9_APHAT</name>
<organism evidence="1">
    <name type="scientific">Aphanomyces astaci</name>
    <name type="common">Crayfish plague agent</name>
    <dbReference type="NCBI Taxonomy" id="112090"/>
    <lineage>
        <taxon>Eukaryota</taxon>
        <taxon>Sar</taxon>
        <taxon>Stramenopiles</taxon>
        <taxon>Oomycota</taxon>
        <taxon>Saprolegniomycetes</taxon>
        <taxon>Saprolegniales</taxon>
        <taxon>Verrucalvaceae</taxon>
        <taxon>Aphanomyces</taxon>
    </lineage>
</organism>